<comment type="subcellular location">
    <subcellularLocation>
        <location evidence="1">Membrane</location>
        <topology evidence="1">Multi-pass membrane protein</topology>
    </subcellularLocation>
</comment>
<dbReference type="InterPro" id="IPR051533">
    <property type="entry name" value="WaaL-like"/>
</dbReference>
<feature type="transmembrane region" description="Helical" evidence="5">
    <location>
        <begin position="70"/>
        <end position="90"/>
    </location>
</feature>
<dbReference type="PANTHER" id="PTHR37422">
    <property type="entry name" value="TEICHURONIC ACID BIOSYNTHESIS PROTEIN TUAE"/>
    <property type="match status" value="1"/>
</dbReference>
<dbReference type="PANTHER" id="PTHR37422:SF13">
    <property type="entry name" value="LIPOPOLYSACCHARIDE BIOSYNTHESIS PROTEIN PA4999-RELATED"/>
    <property type="match status" value="1"/>
</dbReference>
<dbReference type="EMBL" id="REFV01000008">
    <property type="protein sequence ID" value="RMB58555.1"/>
    <property type="molecule type" value="Genomic_DNA"/>
</dbReference>
<proteinExistence type="predicted"/>
<evidence type="ECO:0000313" key="8">
    <source>
        <dbReference type="Proteomes" id="UP000281985"/>
    </source>
</evidence>
<feature type="transmembrane region" description="Helical" evidence="5">
    <location>
        <begin position="39"/>
        <end position="58"/>
    </location>
</feature>
<dbReference type="Proteomes" id="UP000281985">
    <property type="component" value="Unassembled WGS sequence"/>
</dbReference>
<protein>
    <recommendedName>
        <fullName evidence="6">O-antigen ligase-related domain-containing protein</fullName>
    </recommendedName>
</protein>
<feature type="transmembrane region" description="Helical" evidence="5">
    <location>
        <begin position="250"/>
        <end position="269"/>
    </location>
</feature>
<keyword evidence="4 5" id="KW-0472">Membrane</keyword>
<dbReference type="SUPFAM" id="SSF48452">
    <property type="entry name" value="TPR-like"/>
    <property type="match status" value="2"/>
</dbReference>
<dbReference type="InterPro" id="IPR007016">
    <property type="entry name" value="O-antigen_ligase-rel_domated"/>
</dbReference>
<dbReference type="Pfam" id="PF04932">
    <property type="entry name" value="Wzy_C"/>
    <property type="match status" value="1"/>
</dbReference>
<evidence type="ECO:0000256" key="4">
    <source>
        <dbReference type="ARBA" id="ARBA00023136"/>
    </source>
</evidence>
<dbReference type="RefSeq" id="WP_121917479.1">
    <property type="nucleotide sequence ID" value="NZ_REFV01000008.1"/>
</dbReference>
<keyword evidence="3 5" id="KW-1133">Transmembrane helix</keyword>
<dbReference type="InterPro" id="IPR019734">
    <property type="entry name" value="TPR_rpt"/>
</dbReference>
<feature type="transmembrane region" description="Helical" evidence="5">
    <location>
        <begin position="167"/>
        <end position="187"/>
    </location>
</feature>
<keyword evidence="2 5" id="KW-0812">Transmembrane</keyword>
<dbReference type="OrthoDB" id="665122at2"/>
<dbReference type="GO" id="GO:0016020">
    <property type="term" value="C:membrane"/>
    <property type="evidence" value="ECO:0007669"/>
    <property type="project" value="UniProtKB-SubCell"/>
</dbReference>
<feature type="domain" description="O-antigen ligase-related" evidence="6">
    <location>
        <begin position="205"/>
        <end position="378"/>
    </location>
</feature>
<name>A0A3M0G1B8_9FLAO</name>
<sequence>MSSQPSSLNRIVTALFLAAILVAVSLPSSSTLEPGDTQWLYLSCINIIGLVVLFTLSRKISWHKNKLTKYFFLSFLGFLFFSCLSLITAINVPEGVLAIAKVATTLATITIIYGLAQLQSTSLIKTVAPLLAIYILFLAIPVIWIFLKDPTIARSTALLAPAKLNFGNRNITAAVLTCCIPFCYYGLGISYNRARWLFKILYGTGLILGLTAVFFIASRTSFVSLITLGFIAIISAMYQAHKTKFSKPQLLKRLAVIITVPCILLFLVLQTNKITPDTPNTISQLLITPETTKDVQQPSLTNDEVGNDNARLMFYKIALDDFKQNPILGVGAGNWKLSDKTKFYKTFNRNTILNPQRVHNDFLQVLAEIGVFGFLCFVGLFTILFLTIIRLIKSEDETGLGFLLLAGLSVYAIDALLNFPMERPQLQVFFGLLSAMVLGGVTLSRKRKKEHFISTQTSLAVLGTVCLLLLGATYVDYLKFEDSRNDRYVHSDYKFKDFLNGDKFTLSYDAASQLLDGYFDINGDGTAHDHILGMYAMSEEKMDRALYHFDKSIKVAPYGYNSHMLKAIIYKDKKVNLDSAVYYAKEGVAHRPSLRNNYTVLLNTYKLQKDTLNYLSTSEKYLEYYPSDVNVWRQRALQTLSKTKDFTKTLEIINSGLKANPKNPVLSNLEELVISKKPGAVVKRTNQQRLNLALGYAKQRKYILANKELALILENDPNHYLALFNLGFNASRQNLHQEAIAYYTRAIATGQYKDGIAEYNRGLAYERLGLKEKAAQDYRKSKSLGYRVAQRLPASKLNPN</sequence>
<dbReference type="AlphaFoldDB" id="A0A3M0G1B8"/>
<dbReference type="Gene3D" id="1.25.40.10">
    <property type="entry name" value="Tetratricopeptide repeat domain"/>
    <property type="match status" value="2"/>
</dbReference>
<evidence type="ECO:0000313" key="7">
    <source>
        <dbReference type="EMBL" id="RMB58555.1"/>
    </source>
</evidence>
<dbReference type="InterPro" id="IPR011990">
    <property type="entry name" value="TPR-like_helical_dom_sf"/>
</dbReference>
<evidence type="ECO:0000256" key="2">
    <source>
        <dbReference type="ARBA" id="ARBA00022692"/>
    </source>
</evidence>
<gene>
    <name evidence="7" type="ORF">EAX61_09645</name>
</gene>
<feature type="transmembrane region" description="Helical" evidence="5">
    <location>
        <begin position="222"/>
        <end position="238"/>
    </location>
</feature>
<accession>A0A3M0G1B8</accession>
<organism evidence="7 8">
    <name type="scientific">Dokdonia sinensis</name>
    <dbReference type="NCBI Taxonomy" id="2479847"/>
    <lineage>
        <taxon>Bacteria</taxon>
        <taxon>Pseudomonadati</taxon>
        <taxon>Bacteroidota</taxon>
        <taxon>Flavobacteriia</taxon>
        <taxon>Flavobacteriales</taxon>
        <taxon>Flavobacteriaceae</taxon>
        <taxon>Dokdonia</taxon>
    </lineage>
</organism>
<evidence type="ECO:0000256" key="3">
    <source>
        <dbReference type="ARBA" id="ARBA00022989"/>
    </source>
</evidence>
<feature type="transmembrane region" description="Helical" evidence="5">
    <location>
        <begin position="96"/>
        <end position="115"/>
    </location>
</feature>
<feature type="transmembrane region" description="Helical" evidence="5">
    <location>
        <begin position="456"/>
        <end position="475"/>
    </location>
</feature>
<evidence type="ECO:0000259" key="6">
    <source>
        <dbReference type="Pfam" id="PF04932"/>
    </source>
</evidence>
<feature type="transmembrane region" description="Helical" evidence="5">
    <location>
        <begin position="196"/>
        <end position="216"/>
    </location>
</feature>
<feature type="transmembrane region" description="Helical" evidence="5">
    <location>
        <begin position="369"/>
        <end position="392"/>
    </location>
</feature>
<evidence type="ECO:0000256" key="5">
    <source>
        <dbReference type="SAM" id="Phobius"/>
    </source>
</evidence>
<dbReference type="SMART" id="SM00028">
    <property type="entry name" value="TPR"/>
    <property type="match status" value="3"/>
</dbReference>
<comment type="caution">
    <text evidence="7">The sequence shown here is derived from an EMBL/GenBank/DDBJ whole genome shotgun (WGS) entry which is preliminary data.</text>
</comment>
<feature type="transmembrane region" description="Helical" evidence="5">
    <location>
        <begin position="127"/>
        <end position="147"/>
    </location>
</feature>
<feature type="transmembrane region" description="Helical" evidence="5">
    <location>
        <begin position="425"/>
        <end position="444"/>
    </location>
</feature>
<feature type="transmembrane region" description="Helical" evidence="5">
    <location>
        <begin position="399"/>
        <end position="419"/>
    </location>
</feature>
<evidence type="ECO:0000256" key="1">
    <source>
        <dbReference type="ARBA" id="ARBA00004141"/>
    </source>
</evidence>
<reference evidence="7 8" key="1">
    <citation type="submission" date="2018-10" db="EMBL/GenBank/DDBJ databases">
        <title>Dokdonia luteus sp. nov., isolated from sea water.</title>
        <authorList>
            <person name="Zhou L.Y."/>
            <person name="Du Z.J."/>
        </authorList>
    </citation>
    <scope>NUCLEOTIDE SEQUENCE [LARGE SCALE GENOMIC DNA]</scope>
    <source>
        <strain evidence="7 8">SH27</strain>
    </source>
</reference>
<keyword evidence="8" id="KW-1185">Reference proteome</keyword>